<keyword evidence="3" id="KW-0949">S-adenosyl-L-methionine</keyword>
<evidence type="ECO:0000256" key="2">
    <source>
        <dbReference type="ARBA" id="ARBA00022679"/>
    </source>
</evidence>
<evidence type="ECO:0000256" key="4">
    <source>
        <dbReference type="ARBA" id="ARBA00038277"/>
    </source>
</evidence>
<feature type="domain" description="O-methyltransferase dimerisation" evidence="6">
    <location>
        <begin position="94"/>
        <end position="181"/>
    </location>
</feature>
<dbReference type="Pfam" id="PF08100">
    <property type="entry name" value="Dimerisation"/>
    <property type="match status" value="1"/>
</dbReference>
<dbReference type="Gene3D" id="1.10.10.10">
    <property type="entry name" value="Winged helix-like DNA-binding domain superfamily/Winged helix DNA-binding domain"/>
    <property type="match status" value="1"/>
</dbReference>
<dbReference type="SUPFAM" id="SSF46785">
    <property type="entry name" value="Winged helix' DNA-binding domain"/>
    <property type="match status" value="1"/>
</dbReference>
<dbReference type="GO" id="GO:0008757">
    <property type="term" value="F:S-adenosylmethionine-dependent methyltransferase activity"/>
    <property type="evidence" value="ECO:0007669"/>
    <property type="project" value="UniProtKB-ARBA"/>
</dbReference>
<dbReference type="Proteomes" id="UP001386955">
    <property type="component" value="Unassembled WGS sequence"/>
</dbReference>
<dbReference type="PANTHER" id="PTHR11746">
    <property type="entry name" value="O-METHYLTRANSFERASE"/>
    <property type="match status" value="1"/>
</dbReference>
<dbReference type="InterPro" id="IPR036390">
    <property type="entry name" value="WH_DNA-bd_sf"/>
</dbReference>
<dbReference type="Gene3D" id="3.40.50.150">
    <property type="entry name" value="Vaccinia Virus protein VP39"/>
    <property type="match status" value="1"/>
</dbReference>
<keyword evidence="2" id="KW-0808">Transferase</keyword>
<dbReference type="PROSITE" id="PS51683">
    <property type="entry name" value="SAM_OMT_II"/>
    <property type="match status" value="1"/>
</dbReference>
<dbReference type="InterPro" id="IPR036388">
    <property type="entry name" value="WH-like_DNA-bd_sf"/>
</dbReference>
<evidence type="ECO:0000259" key="5">
    <source>
        <dbReference type="Pfam" id="PF00891"/>
    </source>
</evidence>
<dbReference type="GO" id="GO:0046983">
    <property type="term" value="F:protein dimerization activity"/>
    <property type="evidence" value="ECO:0007669"/>
    <property type="project" value="InterPro"/>
</dbReference>
<dbReference type="InterPro" id="IPR001077">
    <property type="entry name" value="COMT_C"/>
</dbReference>
<dbReference type="GO" id="GO:0008171">
    <property type="term" value="F:O-methyltransferase activity"/>
    <property type="evidence" value="ECO:0007669"/>
    <property type="project" value="InterPro"/>
</dbReference>
<dbReference type="EMBL" id="JAYMYS010000002">
    <property type="protein sequence ID" value="KAK7404972.1"/>
    <property type="molecule type" value="Genomic_DNA"/>
</dbReference>
<comment type="similarity">
    <text evidence="4">Belongs to the class I-like SAM-binding methyltransferase superfamily. Cation-independent O-methyltransferase family.</text>
</comment>
<protein>
    <submittedName>
        <fullName evidence="7">Uncharacterized protein</fullName>
    </submittedName>
</protein>
<dbReference type="InterPro" id="IPR029063">
    <property type="entry name" value="SAM-dependent_MTases_sf"/>
</dbReference>
<comment type="caution">
    <text evidence="7">The sequence shown here is derived from an EMBL/GenBank/DDBJ whole genome shotgun (WGS) entry which is preliminary data.</text>
</comment>
<proteinExistence type="inferred from homology"/>
<gene>
    <name evidence="7" type="ORF">VNO78_06067</name>
</gene>
<evidence type="ECO:0000256" key="3">
    <source>
        <dbReference type="ARBA" id="ARBA00022691"/>
    </source>
</evidence>
<dbReference type="Pfam" id="PF00891">
    <property type="entry name" value="Methyltransf_2"/>
    <property type="match status" value="1"/>
</dbReference>
<evidence type="ECO:0000313" key="8">
    <source>
        <dbReference type="Proteomes" id="UP001386955"/>
    </source>
</evidence>
<dbReference type="GO" id="GO:0032259">
    <property type="term" value="P:methylation"/>
    <property type="evidence" value="ECO:0007669"/>
    <property type="project" value="UniProtKB-KW"/>
</dbReference>
<feature type="domain" description="O-methyltransferase C-terminal" evidence="5">
    <location>
        <begin position="205"/>
        <end position="412"/>
    </location>
</feature>
<reference evidence="7 8" key="1">
    <citation type="submission" date="2024-01" db="EMBL/GenBank/DDBJ databases">
        <title>The genomes of 5 underutilized Papilionoideae crops provide insights into root nodulation and disease resistanc.</title>
        <authorList>
            <person name="Jiang F."/>
        </authorList>
    </citation>
    <scope>NUCLEOTIDE SEQUENCE [LARGE SCALE GENOMIC DNA]</scope>
    <source>
        <strain evidence="7">DUOXIRENSHENG_FW03</strain>
        <tissue evidence="7">Leaves</tissue>
    </source>
</reference>
<keyword evidence="8" id="KW-1185">Reference proteome</keyword>
<dbReference type="InterPro" id="IPR012967">
    <property type="entry name" value="COMT_dimerisation"/>
</dbReference>
<dbReference type="AlphaFoldDB" id="A0AAN9ST57"/>
<accession>A0AAN9ST57</accession>
<dbReference type="InterPro" id="IPR016461">
    <property type="entry name" value="COMT-like"/>
</dbReference>
<organism evidence="7 8">
    <name type="scientific">Psophocarpus tetragonolobus</name>
    <name type="common">Winged bean</name>
    <name type="synonym">Dolichos tetragonolobus</name>
    <dbReference type="NCBI Taxonomy" id="3891"/>
    <lineage>
        <taxon>Eukaryota</taxon>
        <taxon>Viridiplantae</taxon>
        <taxon>Streptophyta</taxon>
        <taxon>Embryophyta</taxon>
        <taxon>Tracheophyta</taxon>
        <taxon>Spermatophyta</taxon>
        <taxon>Magnoliopsida</taxon>
        <taxon>eudicotyledons</taxon>
        <taxon>Gunneridae</taxon>
        <taxon>Pentapetalae</taxon>
        <taxon>rosids</taxon>
        <taxon>fabids</taxon>
        <taxon>Fabales</taxon>
        <taxon>Fabaceae</taxon>
        <taxon>Papilionoideae</taxon>
        <taxon>50 kb inversion clade</taxon>
        <taxon>NPAAA clade</taxon>
        <taxon>indigoferoid/millettioid clade</taxon>
        <taxon>Phaseoleae</taxon>
        <taxon>Psophocarpus</taxon>
    </lineage>
</organism>
<dbReference type="SUPFAM" id="SSF53335">
    <property type="entry name" value="S-adenosyl-L-methionine-dependent methyltransferases"/>
    <property type="match status" value="1"/>
</dbReference>
<keyword evidence="1" id="KW-0489">Methyltransferase</keyword>
<evidence type="ECO:0000259" key="6">
    <source>
        <dbReference type="Pfam" id="PF08100"/>
    </source>
</evidence>
<name>A0AAN9ST57_PSOTE</name>
<dbReference type="FunFam" id="3.40.50.150:FF:000294">
    <property type="entry name" value="O-methyltransferase family protein"/>
    <property type="match status" value="1"/>
</dbReference>
<sequence length="431" mass="48707">MESNGKRTLFTGLILELFNGRQVPLDDKVVLLLDFFLCCKRKASCTQHPVDTFDSLYTISLNMETVLSNHSPPLEFKGLSKEDEEALVGQVEIWKYMTCFTDSVALKCVIELRIADIIDRYAKPLSLSQIVENIEDAPSPDASLLHRIMRVMIRRKIFSAEKSDTGETLYGLTRASKWILRDTKMTLAPMLLLENHPIHLNPAHYITDIIKEGTKNGTAFFRCHGHEQFEMTGLDPEYNRLFNEGMVCTARVVSKAVITGYSDGFNKIESLVDVGGGIGGSLFEIVRAYPHIKAINFDLPHVVTTAPNYHGITHVGGDMFVSIPSADAIYMKWILHDWSDEHCIKILTNCRKAIPEKTGKMIIVDHVLRPEENELFTDVGIAFDMMLLAHNAGGKERTEENWKWLFKETGFARYNIIKINALPSIIEAFPI</sequence>
<evidence type="ECO:0000313" key="7">
    <source>
        <dbReference type="EMBL" id="KAK7404972.1"/>
    </source>
</evidence>
<evidence type="ECO:0000256" key="1">
    <source>
        <dbReference type="ARBA" id="ARBA00022603"/>
    </source>
</evidence>